<dbReference type="RefSeq" id="WP_047755140.1">
    <property type="nucleotide sequence ID" value="NZ_CAJUHA010000001.1"/>
</dbReference>
<dbReference type="PANTHER" id="PTHR30349">
    <property type="entry name" value="PHAGE INTEGRASE-RELATED"/>
    <property type="match status" value="1"/>
</dbReference>
<dbReference type="PROSITE" id="PS51898">
    <property type="entry name" value="TYR_RECOMBINASE"/>
    <property type="match status" value="1"/>
</dbReference>
<dbReference type="InterPro" id="IPR044068">
    <property type="entry name" value="CB"/>
</dbReference>
<organism evidence="7 8">
    <name type="scientific">Kosmotoga pacifica</name>
    <dbReference type="NCBI Taxonomy" id="1330330"/>
    <lineage>
        <taxon>Bacteria</taxon>
        <taxon>Thermotogati</taxon>
        <taxon>Thermotogota</taxon>
        <taxon>Thermotogae</taxon>
        <taxon>Kosmotogales</taxon>
        <taxon>Kosmotogaceae</taxon>
        <taxon>Kosmotoga</taxon>
    </lineage>
</organism>
<dbReference type="InterPro" id="IPR013762">
    <property type="entry name" value="Integrase-like_cat_sf"/>
</dbReference>
<evidence type="ECO:0000313" key="7">
    <source>
        <dbReference type="EMBL" id="AKI98005.1"/>
    </source>
</evidence>
<dbReference type="PANTHER" id="PTHR30349:SF81">
    <property type="entry name" value="TYROSINE RECOMBINASE XERC"/>
    <property type="match status" value="1"/>
</dbReference>
<evidence type="ECO:0000256" key="1">
    <source>
        <dbReference type="ARBA" id="ARBA00022908"/>
    </source>
</evidence>
<keyword evidence="1" id="KW-0229">DNA integration</keyword>
<dbReference type="PROSITE" id="PS51900">
    <property type="entry name" value="CB"/>
    <property type="match status" value="1"/>
</dbReference>
<keyword evidence="8" id="KW-1185">Reference proteome</keyword>
<evidence type="ECO:0000259" key="5">
    <source>
        <dbReference type="PROSITE" id="PS51898"/>
    </source>
</evidence>
<evidence type="ECO:0000256" key="2">
    <source>
        <dbReference type="ARBA" id="ARBA00023125"/>
    </source>
</evidence>
<keyword evidence="3" id="KW-0233">DNA recombination</keyword>
<feature type="domain" description="Core-binding (CB)" evidence="6">
    <location>
        <begin position="1"/>
        <end position="91"/>
    </location>
</feature>
<dbReference type="Gene3D" id="1.10.150.130">
    <property type="match status" value="1"/>
</dbReference>
<dbReference type="Pfam" id="PF02899">
    <property type="entry name" value="Phage_int_SAM_1"/>
    <property type="match status" value="1"/>
</dbReference>
<evidence type="ECO:0000313" key="8">
    <source>
        <dbReference type="Proteomes" id="UP000035159"/>
    </source>
</evidence>
<sequence length="305" mass="35704">MDFEDAVERFTEYLEFVRNLSQNTVDSYTRDLKHYDRYLEEYSLDYRQVKRRDIERFMKELSQGRYSSSRLSPSSVARHLSTLKTFYMFLYVSGTVNKIPTDLVKAPRTRRRIPEYISYEEVQRILNAFPNTHLGRRNRAIIALMYYCGLRVSEVCSLSIRDISLESDPLVRVKSGKGNKDRIVPLTPDAVRILNEYLLYREKFPDANGHTRLFVGIHGEPLTRKSVNKMLQNHVKKIFPDKHFHPHIFRHSCATHLLQRGASIKVVQEILGHANISTTSIYLHITDREKREAVKLLSKGENNEN</sequence>
<proteinExistence type="predicted"/>
<dbReference type="AlphaFoldDB" id="A0A0G2Z8T2"/>
<dbReference type="Gene3D" id="1.10.443.10">
    <property type="entry name" value="Intergrase catalytic core"/>
    <property type="match status" value="1"/>
</dbReference>
<dbReference type="InterPro" id="IPR010998">
    <property type="entry name" value="Integrase_recombinase_N"/>
</dbReference>
<reference evidence="7 8" key="1">
    <citation type="submission" date="2015-04" db="EMBL/GenBank/DDBJ databases">
        <title>Complete Genome Sequence of Kosmotoga pacifica SLHLJ1.</title>
        <authorList>
            <person name="Jiang L.J."/>
            <person name="Shao Z.Z."/>
            <person name="Jebbar M."/>
        </authorList>
    </citation>
    <scope>NUCLEOTIDE SEQUENCE [LARGE SCALE GENOMIC DNA]</scope>
    <source>
        <strain evidence="7 8">SLHLJ1</strain>
    </source>
</reference>
<dbReference type="GO" id="GO:0003677">
    <property type="term" value="F:DNA binding"/>
    <property type="evidence" value="ECO:0007669"/>
    <property type="project" value="UniProtKB-UniRule"/>
</dbReference>
<dbReference type="KEGG" id="kpf:IX53_09410"/>
<protein>
    <submittedName>
        <fullName evidence="7">Integrase</fullName>
    </submittedName>
</protein>
<dbReference type="SUPFAM" id="SSF56349">
    <property type="entry name" value="DNA breaking-rejoining enzymes"/>
    <property type="match status" value="1"/>
</dbReference>
<dbReference type="PATRIC" id="fig|1330330.3.peg.1917"/>
<dbReference type="Pfam" id="PF00589">
    <property type="entry name" value="Phage_integrase"/>
    <property type="match status" value="1"/>
</dbReference>
<dbReference type="GO" id="GO:0006310">
    <property type="term" value="P:DNA recombination"/>
    <property type="evidence" value="ECO:0007669"/>
    <property type="project" value="UniProtKB-KW"/>
</dbReference>
<feature type="domain" description="Tyr recombinase" evidence="5">
    <location>
        <begin position="112"/>
        <end position="295"/>
    </location>
</feature>
<dbReference type="NCBIfam" id="NF040815">
    <property type="entry name" value="recomb_XerA_Arch"/>
    <property type="match status" value="1"/>
</dbReference>
<dbReference type="EMBL" id="CP011232">
    <property type="protein sequence ID" value="AKI98005.1"/>
    <property type="molecule type" value="Genomic_DNA"/>
</dbReference>
<dbReference type="OrthoDB" id="9785687at2"/>
<evidence type="ECO:0000256" key="3">
    <source>
        <dbReference type="ARBA" id="ARBA00023172"/>
    </source>
</evidence>
<name>A0A0G2Z8T2_9BACT</name>
<gene>
    <name evidence="7" type="ORF">IX53_09410</name>
</gene>
<dbReference type="InterPro" id="IPR050090">
    <property type="entry name" value="Tyrosine_recombinase_XerCD"/>
</dbReference>
<evidence type="ECO:0000259" key="6">
    <source>
        <dbReference type="PROSITE" id="PS51900"/>
    </source>
</evidence>
<dbReference type="Proteomes" id="UP000035159">
    <property type="component" value="Chromosome"/>
</dbReference>
<keyword evidence="2 4" id="KW-0238">DNA-binding</keyword>
<evidence type="ECO:0000256" key="4">
    <source>
        <dbReference type="PROSITE-ProRule" id="PRU01248"/>
    </source>
</evidence>
<dbReference type="InterPro" id="IPR011010">
    <property type="entry name" value="DNA_brk_join_enz"/>
</dbReference>
<dbReference type="InterPro" id="IPR002104">
    <property type="entry name" value="Integrase_catalytic"/>
</dbReference>
<accession>A0A0G2Z8T2</accession>
<dbReference type="InterPro" id="IPR004107">
    <property type="entry name" value="Integrase_SAM-like_N"/>
</dbReference>
<dbReference type="STRING" id="1330330.IX53_09410"/>
<dbReference type="GO" id="GO:0015074">
    <property type="term" value="P:DNA integration"/>
    <property type="evidence" value="ECO:0007669"/>
    <property type="project" value="UniProtKB-KW"/>
</dbReference>